<dbReference type="RefSeq" id="WP_099478167.1">
    <property type="nucleotide sequence ID" value="NZ_CP016809.1"/>
</dbReference>
<dbReference type="Pfam" id="PF08818">
    <property type="entry name" value="DUF1801"/>
    <property type="match status" value="1"/>
</dbReference>
<dbReference type="EMBL" id="CP016809">
    <property type="protein sequence ID" value="ANY73922.1"/>
    <property type="molecule type" value="Genomic_DNA"/>
</dbReference>
<reference evidence="2" key="1">
    <citation type="submission" date="2016-08" db="EMBL/GenBank/DDBJ databases">
        <title>Complete Genome Seqeunce of Paenibacillus sp. nov. IHBB 9852 from high altitute lake of Indian trans-Himalayas.</title>
        <authorList>
            <person name="Kiran S."/>
            <person name="Swarnkar M.K."/>
            <person name="Rana A."/>
            <person name="Tewari R."/>
            <person name="Gulati A."/>
        </authorList>
    </citation>
    <scope>NUCLEOTIDE SEQUENCE [LARGE SCALE GENOMIC DNA]</scope>
    <source>
        <strain evidence="2">IHBB 9852</strain>
    </source>
</reference>
<protein>
    <recommendedName>
        <fullName evidence="1">YdhG-like domain-containing protein</fullName>
    </recommendedName>
</protein>
<dbReference type="SUPFAM" id="SSF159888">
    <property type="entry name" value="YdhG-like"/>
    <property type="match status" value="1"/>
</dbReference>
<organism evidence="2">
    <name type="scientific">Paenibacillus ihbetae</name>
    <dbReference type="NCBI Taxonomy" id="1870820"/>
    <lineage>
        <taxon>Bacteria</taxon>
        <taxon>Bacillati</taxon>
        <taxon>Bacillota</taxon>
        <taxon>Bacilli</taxon>
        <taxon>Bacillales</taxon>
        <taxon>Paenibacillaceae</taxon>
        <taxon>Paenibacillus</taxon>
    </lineage>
</organism>
<gene>
    <name evidence="2" type="ORF">BBD41_15805</name>
</gene>
<evidence type="ECO:0000259" key="1">
    <source>
        <dbReference type="Pfam" id="PF08818"/>
    </source>
</evidence>
<sequence length="115" mass="12915">MNLNQEVSDYIEALSDAWKIELSVKLRELVHETIPDVQERMQYKKPHFLKNGKYAAVISVAKSAVSFTIFNADGLAWSEDTFDGPPERKTMKVAQGQDVDWQALSSLLKQASASL</sequence>
<dbReference type="Gene3D" id="3.90.1150.200">
    <property type="match status" value="1"/>
</dbReference>
<evidence type="ECO:0000313" key="2">
    <source>
        <dbReference type="EMBL" id="ANY73922.1"/>
    </source>
</evidence>
<dbReference type="AlphaFoldDB" id="A0A1B2E1X5"/>
<feature type="domain" description="YdhG-like" evidence="1">
    <location>
        <begin position="25"/>
        <end position="111"/>
    </location>
</feature>
<proteinExistence type="predicted"/>
<dbReference type="InterPro" id="IPR014922">
    <property type="entry name" value="YdhG-like"/>
</dbReference>
<accession>A0A1B2E1X5</accession>
<name>A0A1B2E1X5_9BACL</name>
<dbReference type="KEGG" id="pib:BBD41_15805"/>